<reference evidence="2" key="1">
    <citation type="submission" date="2022-01" db="EMBL/GenBank/DDBJ databases">
        <authorList>
            <person name="King R."/>
        </authorList>
    </citation>
    <scope>NUCLEOTIDE SEQUENCE</scope>
</reference>
<dbReference type="Proteomes" id="UP001152799">
    <property type="component" value="Chromosome 6"/>
</dbReference>
<name>A0A9N9MSJ3_9CUCU</name>
<evidence type="ECO:0000313" key="3">
    <source>
        <dbReference type="Proteomes" id="UP001152799"/>
    </source>
</evidence>
<evidence type="ECO:0000256" key="1">
    <source>
        <dbReference type="SAM" id="Coils"/>
    </source>
</evidence>
<accession>A0A9N9MSJ3</accession>
<sequence>MAEDKIFVSFMYQRCSQNLKLDDSLNSFSEHISADLNLQIHSNISNIDPDFESQATSFDHYIPPCRLSDSRYGISGFMLISDENEVDLLSQQFRAKASLFDHLSNLNACCEYYKELHAEKDELKLAELEKEVQDISDNEMKLLDELEALEKEEFDCLEAITENEDNAKKISQEDRY</sequence>
<protein>
    <submittedName>
        <fullName evidence="2">Uncharacterized protein</fullName>
    </submittedName>
</protein>
<feature type="coiled-coil region" evidence="1">
    <location>
        <begin position="118"/>
        <end position="152"/>
    </location>
</feature>
<keyword evidence="1" id="KW-0175">Coiled coil</keyword>
<keyword evidence="3" id="KW-1185">Reference proteome</keyword>
<organism evidence="2 3">
    <name type="scientific">Ceutorhynchus assimilis</name>
    <name type="common">cabbage seed weevil</name>
    <dbReference type="NCBI Taxonomy" id="467358"/>
    <lineage>
        <taxon>Eukaryota</taxon>
        <taxon>Metazoa</taxon>
        <taxon>Ecdysozoa</taxon>
        <taxon>Arthropoda</taxon>
        <taxon>Hexapoda</taxon>
        <taxon>Insecta</taxon>
        <taxon>Pterygota</taxon>
        <taxon>Neoptera</taxon>
        <taxon>Endopterygota</taxon>
        <taxon>Coleoptera</taxon>
        <taxon>Polyphaga</taxon>
        <taxon>Cucujiformia</taxon>
        <taxon>Curculionidae</taxon>
        <taxon>Ceutorhynchinae</taxon>
        <taxon>Ceutorhynchus</taxon>
    </lineage>
</organism>
<dbReference type="AlphaFoldDB" id="A0A9N9MSJ3"/>
<dbReference type="EMBL" id="OU892282">
    <property type="protein sequence ID" value="CAG9770123.1"/>
    <property type="molecule type" value="Genomic_DNA"/>
</dbReference>
<gene>
    <name evidence="2" type="ORF">CEUTPL_LOCUS10580</name>
</gene>
<proteinExistence type="predicted"/>
<evidence type="ECO:0000313" key="2">
    <source>
        <dbReference type="EMBL" id="CAG9770123.1"/>
    </source>
</evidence>
<dbReference type="OrthoDB" id="20368at2759"/>